<dbReference type="EMBL" id="VSRR010000391">
    <property type="protein sequence ID" value="MPC14956.1"/>
    <property type="molecule type" value="Genomic_DNA"/>
</dbReference>
<gene>
    <name evidence="2" type="ORF">E2C01_007736</name>
</gene>
<feature type="region of interest" description="Disordered" evidence="1">
    <location>
        <begin position="16"/>
        <end position="47"/>
    </location>
</feature>
<feature type="compositionally biased region" description="Polar residues" evidence="1">
    <location>
        <begin position="20"/>
        <end position="31"/>
    </location>
</feature>
<sequence length="168" mass="18764">MRCKGELVEIIYKSEDSKLPSDSSAATSRPPVSTARGGAEHGEEKYEWRECPAAKPRTGWQGCRLPPPCLPWRARSAAGAAWPGLRRPQVITFSTLLHLPLESRVNKVRAVNAWVSSVQVRHKALRCCGLGGRQLIIGNVCHRLVSRRAIKPRYFTCGVDFPPRRVIR</sequence>
<feature type="compositionally biased region" description="Basic and acidic residues" evidence="1">
    <location>
        <begin position="38"/>
        <end position="47"/>
    </location>
</feature>
<name>A0A5B7D366_PORTR</name>
<dbReference type="Proteomes" id="UP000324222">
    <property type="component" value="Unassembled WGS sequence"/>
</dbReference>
<evidence type="ECO:0000256" key="1">
    <source>
        <dbReference type="SAM" id="MobiDB-lite"/>
    </source>
</evidence>
<dbReference type="AlphaFoldDB" id="A0A5B7D366"/>
<evidence type="ECO:0000313" key="2">
    <source>
        <dbReference type="EMBL" id="MPC14956.1"/>
    </source>
</evidence>
<evidence type="ECO:0000313" key="3">
    <source>
        <dbReference type="Proteomes" id="UP000324222"/>
    </source>
</evidence>
<comment type="caution">
    <text evidence="2">The sequence shown here is derived from an EMBL/GenBank/DDBJ whole genome shotgun (WGS) entry which is preliminary data.</text>
</comment>
<reference evidence="2 3" key="1">
    <citation type="submission" date="2019-05" db="EMBL/GenBank/DDBJ databases">
        <title>Another draft genome of Portunus trituberculatus and its Hox gene families provides insights of decapod evolution.</title>
        <authorList>
            <person name="Jeong J.-H."/>
            <person name="Song I."/>
            <person name="Kim S."/>
            <person name="Choi T."/>
            <person name="Kim D."/>
            <person name="Ryu S."/>
            <person name="Kim W."/>
        </authorList>
    </citation>
    <scope>NUCLEOTIDE SEQUENCE [LARGE SCALE GENOMIC DNA]</scope>
    <source>
        <tissue evidence="2">Muscle</tissue>
    </source>
</reference>
<keyword evidence="3" id="KW-1185">Reference proteome</keyword>
<proteinExistence type="predicted"/>
<accession>A0A5B7D366</accession>
<protein>
    <submittedName>
        <fullName evidence="2">Uncharacterized protein</fullName>
    </submittedName>
</protein>
<organism evidence="2 3">
    <name type="scientific">Portunus trituberculatus</name>
    <name type="common">Swimming crab</name>
    <name type="synonym">Neptunus trituberculatus</name>
    <dbReference type="NCBI Taxonomy" id="210409"/>
    <lineage>
        <taxon>Eukaryota</taxon>
        <taxon>Metazoa</taxon>
        <taxon>Ecdysozoa</taxon>
        <taxon>Arthropoda</taxon>
        <taxon>Crustacea</taxon>
        <taxon>Multicrustacea</taxon>
        <taxon>Malacostraca</taxon>
        <taxon>Eumalacostraca</taxon>
        <taxon>Eucarida</taxon>
        <taxon>Decapoda</taxon>
        <taxon>Pleocyemata</taxon>
        <taxon>Brachyura</taxon>
        <taxon>Eubrachyura</taxon>
        <taxon>Portunoidea</taxon>
        <taxon>Portunidae</taxon>
        <taxon>Portuninae</taxon>
        <taxon>Portunus</taxon>
    </lineage>
</organism>